<evidence type="ECO:0000313" key="3">
    <source>
        <dbReference type="Proteomes" id="UP000825258"/>
    </source>
</evidence>
<evidence type="ECO:0000313" key="2">
    <source>
        <dbReference type="EMBL" id="BCY28883.1"/>
    </source>
</evidence>
<name>A0ABM7S7H3_9FLAO</name>
<feature type="transmembrane region" description="Helical" evidence="1">
    <location>
        <begin position="12"/>
        <end position="31"/>
    </location>
</feature>
<reference evidence="2 3" key="1">
    <citation type="submission" date="2021-06" db="EMBL/GenBank/DDBJ databases">
        <title>Whole genome sequences of Flavobacterium sp. KK2020170 and assembly.</title>
        <authorList>
            <person name="Kitahara K."/>
            <person name="Miyoshi S."/>
            <person name="Uesaka K."/>
        </authorList>
    </citation>
    <scope>NUCLEOTIDE SEQUENCE [LARGE SCALE GENOMIC DNA]</scope>
    <source>
        <strain evidence="2 3">KK2020170</strain>
    </source>
</reference>
<keyword evidence="1" id="KW-0812">Transmembrane</keyword>
<evidence type="ECO:0000256" key="1">
    <source>
        <dbReference type="SAM" id="Phobius"/>
    </source>
</evidence>
<accession>A0ABM7S7H3</accession>
<proteinExistence type="predicted"/>
<keyword evidence="1" id="KW-0472">Membrane</keyword>
<dbReference type="Proteomes" id="UP000825258">
    <property type="component" value="Chromosome"/>
</dbReference>
<organism evidence="2 3">
    <name type="scientific">Flavobacterium okayamense</name>
    <dbReference type="NCBI Taxonomy" id="2830782"/>
    <lineage>
        <taxon>Bacteria</taxon>
        <taxon>Pseudomonadati</taxon>
        <taxon>Bacteroidota</taxon>
        <taxon>Flavobacteriia</taxon>
        <taxon>Flavobacteriales</taxon>
        <taxon>Flavobacteriaceae</taxon>
        <taxon>Flavobacterium</taxon>
    </lineage>
</organism>
<keyword evidence="1" id="KW-1133">Transmembrane helix</keyword>
<protein>
    <recommendedName>
        <fullName evidence="4">PH domain-containing protein</fullName>
    </recommendedName>
</protein>
<feature type="transmembrane region" description="Helical" evidence="1">
    <location>
        <begin position="37"/>
        <end position="53"/>
    </location>
</feature>
<gene>
    <name evidence="2" type="ORF">KK2020170_17510</name>
</gene>
<sequence length="141" mass="16824">MDKSFVRNKVILYHLNHFLITIIAFFIVNYFFENQKLSILIGAIVVNLILLYANPKQFLVNFEINNDKVNFKYINSHLRESNLEISINQLEKYKIKNAGIIYKNSEITFFRSYNIEDFIVFNDALVFRLEKFCKKNNINLK</sequence>
<dbReference type="EMBL" id="AP024749">
    <property type="protein sequence ID" value="BCY28883.1"/>
    <property type="molecule type" value="Genomic_DNA"/>
</dbReference>
<evidence type="ECO:0008006" key="4">
    <source>
        <dbReference type="Google" id="ProtNLM"/>
    </source>
</evidence>
<keyword evidence="3" id="KW-1185">Reference proteome</keyword>